<feature type="compositionally biased region" description="Basic and acidic residues" evidence="2">
    <location>
        <begin position="2219"/>
        <end position="2230"/>
    </location>
</feature>
<name>A0A174H7A4_9FIRM</name>
<feature type="region of interest" description="Disordered" evidence="2">
    <location>
        <begin position="323"/>
        <end position="395"/>
    </location>
</feature>
<dbReference type="InterPro" id="IPR027417">
    <property type="entry name" value="P-loop_NTPase"/>
</dbReference>
<organism evidence="4 5">
    <name type="scientific">Agathobacter rectalis</name>
    <dbReference type="NCBI Taxonomy" id="39491"/>
    <lineage>
        <taxon>Bacteria</taxon>
        <taxon>Bacillati</taxon>
        <taxon>Bacillota</taxon>
        <taxon>Clostridia</taxon>
        <taxon>Lachnospirales</taxon>
        <taxon>Lachnospiraceae</taxon>
        <taxon>Agathobacter</taxon>
    </lineage>
</organism>
<evidence type="ECO:0000313" key="4">
    <source>
        <dbReference type="EMBL" id="CUO70862.1"/>
    </source>
</evidence>
<dbReference type="InterPro" id="IPR029063">
    <property type="entry name" value="SAM-dependent_MTases_sf"/>
</dbReference>
<dbReference type="PANTHER" id="PTHR41313:SF1">
    <property type="entry name" value="DNA METHYLASE ADENINE-SPECIFIC DOMAIN-CONTAINING PROTEIN"/>
    <property type="match status" value="1"/>
</dbReference>
<dbReference type="GO" id="GO:0032259">
    <property type="term" value="P:methylation"/>
    <property type="evidence" value="ECO:0007669"/>
    <property type="project" value="UniProtKB-KW"/>
</dbReference>
<accession>A0A174H7A4</accession>
<dbReference type="InterPro" id="IPR001650">
    <property type="entry name" value="Helicase_C-like"/>
</dbReference>
<keyword evidence="4" id="KW-0808">Transferase</keyword>
<proteinExistence type="predicted"/>
<feature type="compositionally biased region" description="Polar residues" evidence="2">
    <location>
        <begin position="2209"/>
        <end position="2218"/>
    </location>
</feature>
<gene>
    <name evidence="4" type="ORF">ERS852497_00538</name>
</gene>
<reference evidence="4 5" key="1">
    <citation type="submission" date="2015-09" db="EMBL/GenBank/DDBJ databases">
        <authorList>
            <consortium name="Pathogen Informatics"/>
        </authorList>
    </citation>
    <scope>NUCLEOTIDE SEQUENCE [LARGE SCALE GENOMIC DNA]</scope>
    <source>
        <strain evidence="4 5">2789STDY5834884</strain>
    </source>
</reference>
<feature type="region of interest" description="Disordered" evidence="2">
    <location>
        <begin position="276"/>
        <end position="309"/>
    </location>
</feature>
<feature type="domain" description="Helicase ATP-binding" evidence="3">
    <location>
        <begin position="1407"/>
        <end position="1678"/>
    </location>
</feature>
<dbReference type="EMBL" id="CZAJ01000003">
    <property type="protein sequence ID" value="CUO70862.1"/>
    <property type="molecule type" value="Genomic_DNA"/>
</dbReference>
<dbReference type="InterPro" id="IPR052933">
    <property type="entry name" value="DNA_Protect_Modify"/>
</dbReference>
<dbReference type="InterPro" id="IPR014001">
    <property type="entry name" value="Helicase_ATP-bd"/>
</dbReference>
<evidence type="ECO:0000259" key="3">
    <source>
        <dbReference type="SMART" id="SM00487"/>
    </source>
</evidence>
<sequence length="2230" mass="252249">MKLYEVKALAHETQSRIRQDLNAWNDFLEHASRVYRYRFMDQILIYAQRPDAVACATMNIWNSKMGCWIKKGNRGIALIDESNSRKLKYVWDVTSVVPKMGGHLPRLWIRKPYHTETIQNRLLKVYGLQPQTDKYDTKEPSIEHTMDYLVEYLADEYAADIAQEKYSSDNSPLSELDEEKYKMEEYRRNVRVFFRYGLNRMIKERMGLSTGGFPDYDMSFIKDMPESDFCELSSRMTDAAQQALREVGIAVLTYDRVHGIDRDPSVDYNALKRKSAEREDKTYGTRIHQSRGLRDTEPYTEQGTTGAADEIRTYAQDLAEKELQGEVRYDANVRGTSGTLPGGTEESTGRDGQNRAADEKTGRSDRAAEDAGPAEMDTNDEQHPEQGGGNSEGYSDLHFIENEIVPESGTSEDEYVPESGTGLYFMPELPTEDEQRIKVEKYGYLNPRKADYIPHDYIRQVMLRGTGFEGGFDRVVRIFQNEMEAGKRTALIKKEYGLGGASWPVDGMGLHGYDTYGSQGIRFQWRDEQGEAEGTLSWSSVEQEIGTLILTGEYKSRDRQNNDIIPEAEESDSISQTTEMQEQSTDKHKSEAPEQLSFTDLTNIEPDKTENDAQPEALDETEAEQKDNAEQQNNEDFTERAADYTALLVLAEADASTLTKRQKAQRNISALKILKQIENEKRPATADERTIMSAYLGWGGIPEIFDAENASWSEEYGILKSLLTTTEYDSARASTLNAHFTDTAVINAMYDVLHNLGFTKGNILEPSMGIGNFFAGLPADMNASKLYGVELDPVTGKMAQLIYPDAHIEVKGYEKTDFQNDFFDVAIGNVPFGQYKVLDKAYDKHNFYIHDYFFAKTIDKVRPGGVIAFITSKGTMDKANPAVRKYISQRAELLGAIRLPNDAFKNAGTSVTSDIIFLKKREAYLDIDEDWIHLGIDENGIEMNSYFVNNPHMVLGKMEMVSGPHGMESACVPESGTSLADRLRQAVQMIRGEISIDDTEISDEELEDESIPAEAGVKNFSYCSLNGKIYYRENSIMRPQDIPEKTAERMKGLIDVRDSVSELIELQLDDASDEEIRASQARLNSVYDSFVNKFGYLNSRTNQTAFREDAGYSLISSLEETDDDGKVAGKADMFTKRTIRKAVPVTHVDTSVEALSVSMGEKAAVDLEYMEGLTGKSREKIISDLKGIIFKVPESGTWQTSEEYLSGNIRKKLISAEKALQGDASYSDNVEYLKKAMPKPLTASEIEVRLGATWINAEYIEQFMKDVLHTPQRLFSREWVAVKFAPINCEWNIKGKNADSFNPLVTGTYGTGRINAYQILENTLNLKDVKVYDRIPQPDGSEKRVVNREQTMLASQKQDALKEAFKDWIFRDPERREVLVKKYNELFNSSRPRTYDGSHLKFPGMTPDVELKPHQLNAVAHVMYGDNTLLAHCVGAGKTFEMIASAMESKRLGLCHKSLFVVPNHLTEQWAGDFLRLYPGANILAATEKDFEPARRKRFCARIATGDYDAVIIGHTQFAKIPLSDERQKRLMQEQIDEITESISEAKASNGEHFTIKQMEKTKKNLEVRLAKLNDAGRKDNAVTFEQLGVDRLFVDESQEFKNLFLFTKMRNVAGISQNDSQKASDMYGKCRYIDEITGGRGITFATGTPISNSMTELYTNMRYLQASRLKELGFENFDAWASTFGETQTAIELAPEGTGYRAKTRFAKFFNLPELISLFKESADIQTADMLKLPVPECDYENVVLKPSEFQQEIVKSLGDRAENIRNGGVDSSIDNMLKVTSDGRKCAIDQRLINPELPDNENSKVNACAARAYDIWKETTKDKSTQLIFCDASTPRSDGGFDVYHAIKDKLIAKGVPDKEIAFIHDANTKKQKAELFSKVRSGQVRFLLGSTAKMGAGTNVQTRLIALHHIDVPWRPSDIEQQEGRILRQGNRNERVKIFRYVTENTFDSYSWQLIENKQKFIGQIMTSKSPVRSCDDVDEAALSYAEVKALATGNPYIKEKMTLDTEVAKLKLLKANFKSQKYRLEDAINKEYPVRIAKLEEKIEGLRQDIITRGSGEILSDGFEIRINGVTYDDKKEGGAAIIAAARESKTPERTMIGDYNGFKLYSRFDAFFNLYYIHMQGRCEHTIEMSSDPAGMITRLNNCMAGFEKRLSDAQDALDETRIELETAEKEVTKKFDKEDILSEKLKRLSFLNAQLDADRKETPQNAPQNKQAQRNDIKEKYISI</sequence>
<dbReference type="Gene3D" id="3.40.50.300">
    <property type="entry name" value="P-loop containing nucleotide triphosphate hydrolases"/>
    <property type="match status" value="2"/>
</dbReference>
<dbReference type="SUPFAM" id="SSF52540">
    <property type="entry name" value="P-loop containing nucleoside triphosphate hydrolases"/>
    <property type="match status" value="2"/>
</dbReference>
<dbReference type="Proteomes" id="UP000095602">
    <property type="component" value="Unassembled WGS sequence"/>
</dbReference>
<protein>
    <submittedName>
        <fullName evidence="4">DNA methylase</fullName>
    </submittedName>
</protein>
<dbReference type="GO" id="GO:0008168">
    <property type="term" value="F:methyltransferase activity"/>
    <property type="evidence" value="ECO:0007669"/>
    <property type="project" value="UniProtKB-KW"/>
</dbReference>
<dbReference type="SUPFAM" id="SSF53335">
    <property type="entry name" value="S-adenosyl-L-methionine-dependent methyltransferases"/>
    <property type="match status" value="1"/>
</dbReference>
<feature type="region of interest" description="Disordered" evidence="2">
    <location>
        <begin position="2202"/>
        <end position="2230"/>
    </location>
</feature>
<keyword evidence="1" id="KW-0175">Coiled coil</keyword>
<dbReference type="Pfam" id="PF00271">
    <property type="entry name" value="Helicase_C"/>
    <property type="match status" value="1"/>
</dbReference>
<feature type="coiled-coil region" evidence="1">
    <location>
        <begin position="1529"/>
        <end position="1576"/>
    </location>
</feature>
<evidence type="ECO:0000256" key="1">
    <source>
        <dbReference type="SAM" id="Coils"/>
    </source>
</evidence>
<feature type="compositionally biased region" description="Basic and acidic residues" evidence="2">
    <location>
        <begin position="347"/>
        <end position="369"/>
    </location>
</feature>
<evidence type="ECO:0000256" key="2">
    <source>
        <dbReference type="SAM" id="MobiDB-lite"/>
    </source>
</evidence>
<keyword evidence="4" id="KW-0489">Methyltransferase</keyword>
<evidence type="ECO:0000313" key="5">
    <source>
        <dbReference type="Proteomes" id="UP000095602"/>
    </source>
</evidence>
<feature type="compositionally biased region" description="Polar residues" evidence="2">
    <location>
        <begin position="573"/>
        <end position="583"/>
    </location>
</feature>
<feature type="region of interest" description="Disordered" evidence="2">
    <location>
        <begin position="559"/>
        <end position="636"/>
    </location>
</feature>
<dbReference type="SMART" id="SM00487">
    <property type="entry name" value="DEXDc"/>
    <property type="match status" value="1"/>
</dbReference>
<dbReference type="Gene3D" id="3.40.50.150">
    <property type="entry name" value="Vaccinia Virus protein VP39"/>
    <property type="match status" value="1"/>
</dbReference>
<dbReference type="PANTHER" id="PTHR41313">
    <property type="entry name" value="ADENINE-SPECIFIC METHYLTRANSFERASE"/>
    <property type="match status" value="1"/>
</dbReference>
<feature type="coiled-coil region" evidence="1">
    <location>
        <begin position="2149"/>
        <end position="2183"/>
    </location>
</feature>